<evidence type="ECO:0000313" key="2">
    <source>
        <dbReference type="Proteomes" id="UP000324222"/>
    </source>
</evidence>
<keyword evidence="2" id="KW-1185">Reference proteome</keyword>
<dbReference type="EMBL" id="VSRR010021515">
    <property type="protein sequence ID" value="MPC63998.1"/>
    <property type="molecule type" value="Genomic_DNA"/>
</dbReference>
<sequence length="279" mass="31790">MFLAKANDTFLQPGTAGAREYYTDGSVDPNTDSMTLLQSLRRTPVRDNVRLITMIRLLLSRLKDKGKRVTLAWIPSIDGNEIADNEARRALTQDQLSINVPLSFQQIKKLARSATTQRTREQRRDAEAHSATLQWQVLATNGEPLVLPNSITRSLGENFQGEHCRHCGDFSEEPLIHYLLDCEATVPLRALAVRHGHAESRDRWTSAARLVRFATDDYQKLLDHTQRGQTICVRRPSKGSTQLQWCDWSWDLINCCLPRKRQRQTTSRHLTSTLVGMTL</sequence>
<organism evidence="1 2">
    <name type="scientific">Portunus trituberculatus</name>
    <name type="common">Swimming crab</name>
    <name type="synonym">Neptunus trituberculatus</name>
    <dbReference type="NCBI Taxonomy" id="210409"/>
    <lineage>
        <taxon>Eukaryota</taxon>
        <taxon>Metazoa</taxon>
        <taxon>Ecdysozoa</taxon>
        <taxon>Arthropoda</taxon>
        <taxon>Crustacea</taxon>
        <taxon>Multicrustacea</taxon>
        <taxon>Malacostraca</taxon>
        <taxon>Eumalacostraca</taxon>
        <taxon>Eucarida</taxon>
        <taxon>Decapoda</taxon>
        <taxon>Pleocyemata</taxon>
        <taxon>Brachyura</taxon>
        <taxon>Eubrachyura</taxon>
        <taxon>Portunoidea</taxon>
        <taxon>Portunidae</taxon>
        <taxon>Portuninae</taxon>
        <taxon>Portunus</taxon>
    </lineage>
</organism>
<dbReference type="Proteomes" id="UP000324222">
    <property type="component" value="Unassembled WGS sequence"/>
</dbReference>
<dbReference type="OrthoDB" id="6366904at2759"/>
<protein>
    <recommendedName>
        <fullName evidence="3">RNase H type-1 domain-containing protein</fullName>
    </recommendedName>
</protein>
<dbReference type="AlphaFoldDB" id="A0A5B7H4E6"/>
<comment type="caution">
    <text evidence="1">The sequence shown here is derived from an EMBL/GenBank/DDBJ whole genome shotgun (WGS) entry which is preliminary data.</text>
</comment>
<evidence type="ECO:0000313" key="1">
    <source>
        <dbReference type="EMBL" id="MPC63998.1"/>
    </source>
</evidence>
<proteinExistence type="predicted"/>
<accession>A0A5B7H4E6</accession>
<reference evidence="1 2" key="1">
    <citation type="submission" date="2019-05" db="EMBL/GenBank/DDBJ databases">
        <title>Another draft genome of Portunus trituberculatus and its Hox gene families provides insights of decapod evolution.</title>
        <authorList>
            <person name="Jeong J.-H."/>
            <person name="Song I."/>
            <person name="Kim S."/>
            <person name="Choi T."/>
            <person name="Kim D."/>
            <person name="Ryu S."/>
            <person name="Kim W."/>
        </authorList>
    </citation>
    <scope>NUCLEOTIDE SEQUENCE [LARGE SCALE GENOMIC DNA]</scope>
    <source>
        <tissue evidence="1">Muscle</tissue>
    </source>
</reference>
<gene>
    <name evidence="1" type="ORF">E2C01_058107</name>
</gene>
<evidence type="ECO:0008006" key="3">
    <source>
        <dbReference type="Google" id="ProtNLM"/>
    </source>
</evidence>
<name>A0A5B7H4E6_PORTR</name>